<feature type="domain" description="Ion transport" evidence="6">
    <location>
        <begin position="28"/>
        <end position="241"/>
    </location>
</feature>
<dbReference type="AlphaFoldDB" id="A0A081BEM5"/>
<protein>
    <submittedName>
        <fullName evidence="7">Cation channel family protein</fullName>
    </submittedName>
</protein>
<comment type="caution">
    <text evidence="7">The sequence shown here is derived from an EMBL/GenBank/DDBJ whole genome shotgun (WGS) entry which is preliminary data.</text>
</comment>
<dbReference type="GO" id="GO:0001518">
    <property type="term" value="C:voltage-gated sodium channel complex"/>
    <property type="evidence" value="ECO:0007669"/>
    <property type="project" value="TreeGrafter"/>
</dbReference>
<gene>
    <name evidence="7" type="ORF">M2A_2992</name>
</gene>
<dbReference type="eggNOG" id="ENOG502Z7ZD">
    <property type="taxonomic scope" value="Bacteria"/>
</dbReference>
<dbReference type="STRING" id="1333998.M2A_2992"/>
<feature type="transmembrane region" description="Helical" evidence="5">
    <location>
        <begin position="58"/>
        <end position="82"/>
    </location>
</feature>
<evidence type="ECO:0000256" key="5">
    <source>
        <dbReference type="SAM" id="Phobius"/>
    </source>
</evidence>
<feature type="transmembrane region" description="Helical" evidence="5">
    <location>
        <begin position="137"/>
        <end position="162"/>
    </location>
</feature>
<dbReference type="PANTHER" id="PTHR10037:SF62">
    <property type="entry name" value="SODIUM CHANNEL PROTEIN 60E"/>
    <property type="match status" value="1"/>
</dbReference>
<dbReference type="InterPro" id="IPR043203">
    <property type="entry name" value="VGCC_Ca_Na"/>
</dbReference>
<feature type="transmembrane region" description="Helical" evidence="5">
    <location>
        <begin position="94"/>
        <end position="116"/>
    </location>
</feature>
<dbReference type="Gene3D" id="1.10.287.70">
    <property type="match status" value="1"/>
</dbReference>
<evidence type="ECO:0000256" key="2">
    <source>
        <dbReference type="ARBA" id="ARBA00022692"/>
    </source>
</evidence>
<dbReference type="PANTHER" id="PTHR10037">
    <property type="entry name" value="VOLTAGE-GATED CATION CHANNEL CALCIUM AND SODIUM"/>
    <property type="match status" value="1"/>
</dbReference>
<evidence type="ECO:0000313" key="8">
    <source>
        <dbReference type="Proteomes" id="UP000028702"/>
    </source>
</evidence>
<keyword evidence="4 5" id="KW-0472">Membrane</keyword>
<dbReference type="Pfam" id="PF00520">
    <property type="entry name" value="Ion_trans"/>
    <property type="match status" value="1"/>
</dbReference>
<name>A0A081BEM5_9HYPH</name>
<organism evidence="7 8">
    <name type="scientific">Tepidicaulis marinus</name>
    <dbReference type="NCBI Taxonomy" id="1333998"/>
    <lineage>
        <taxon>Bacteria</taxon>
        <taxon>Pseudomonadati</taxon>
        <taxon>Pseudomonadota</taxon>
        <taxon>Alphaproteobacteria</taxon>
        <taxon>Hyphomicrobiales</taxon>
        <taxon>Parvibaculaceae</taxon>
        <taxon>Tepidicaulis</taxon>
    </lineage>
</organism>
<keyword evidence="2 5" id="KW-0812">Transmembrane</keyword>
<dbReference type="GO" id="GO:0005248">
    <property type="term" value="F:voltage-gated sodium channel activity"/>
    <property type="evidence" value="ECO:0007669"/>
    <property type="project" value="TreeGrafter"/>
</dbReference>
<evidence type="ECO:0000313" key="7">
    <source>
        <dbReference type="EMBL" id="GAK46493.1"/>
    </source>
</evidence>
<dbReference type="EMBL" id="BBIO01000019">
    <property type="protein sequence ID" value="GAK46493.1"/>
    <property type="molecule type" value="Genomic_DNA"/>
</dbReference>
<evidence type="ECO:0000259" key="6">
    <source>
        <dbReference type="Pfam" id="PF00520"/>
    </source>
</evidence>
<keyword evidence="8" id="KW-1185">Reference proteome</keyword>
<dbReference type="InterPro" id="IPR005821">
    <property type="entry name" value="Ion_trans_dom"/>
</dbReference>
<comment type="subcellular location">
    <subcellularLocation>
        <location evidence="1">Membrane</location>
        <topology evidence="1">Multi-pass membrane protein</topology>
    </subcellularLocation>
</comment>
<feature type="transmembrane region" description="Helical" evidence="5">
    <location>
        <begin position="208"/>
        <end position="233"/>
    </location>
</feature>
<dbReference type="Proteomes" id="UP000028702">
    <property type="component" value="Unassembled WGS sequence"/>
</dbReference>
<dbReference type="RefSeq" id="WP_081875665.1">
    <property type="nucleotide sequence ID" value="NZ_BBIO01000019.1"/>
</dbReference>
<proteinExistence type="predicted"/>
<dbReference type="Gene3D" id="1.20.120.350">
    <property type="entry name" value="Voltage-gated potassium channels. Chain C"/>
    <property type="match status" value="1"/>
</dbReference>
<evidence type="ECO:0000256" key="4">
    <source>
        <dbReference type="ARBA" id="ARBA00023136"/>
    </source>
</evidence>
<feature type="transmembrane region" description="Helical" evidence="5">
    <location>
        <begin position="28"/>
        <end position="46"/>
    </location>
</feature>
<dbReference type="InterPro" id="IPR027359">
    <property type="entry name" value="Volt_channel_dom_sf"/>
</dbReference>
<dbReference type="SUPFAM" id="SSF81324">
    <property type="entry name" value="Voltage-gated potassium channels"/>
    <property type="match status" value="1"/>
</dbReference>
<reference evidence="7 8" key="1">
    <citation type="submission" date="2014-07" db="EMBL/GenBank/DDBJ databases">
        <title>Tepidicaulis marinum gen. nov., sp. nov., a novel marine bacterium denitrifying nitrate to nitrous oxide strictly under microaerobic conditions.</title>
        <authorList>
            <person name="Takeuchi M."/>
            <person name="Yamagishi T."/>
            <person name="Kamagata Y."/>
            <person name="Oshima K."/>
            <person name="Hattori M."/>
            <person name="Katayama T."/>
            <person name="Hanada S."/>
            <person name="Tamaki H."/>
            <person name="Marumo K."/>
            <person name="Maeda H."/>
            <person name="Nedachi M."/>
            <person name="Iwasaki W."/>
            <person name="Suwa Y."/>
            <person name="Sakata S."/>
        </authorList>
    </citation>
    <scope>NUCLEOTIDE SEQUENCE [LARGE SCALE GENOMIC DNA]</scope>
    <source>
        <strain evidence="7 8">MA2</strain>
    </source>
</reference>
<keyword evidence="3 5" id="KW-1133">Transmembrane helix</keyword>
<evidence type="ECO:0000256" key="3">
    <source>
        <dbReference type="ARBA" id="ARBA00022989"/>
    </source>
</evidence>
<accession>A0A081BEM5</accession>
<evidence type="ECO:0000256" key="1">
    <source>
        <dbReference type="ARBA" id="ARBA00004141"/>
    </source>
</evidence>
<sequence>MTSTNGVSSSRAGGAGRGFALRVVEAGWFQRFIITVILVNAVTLGLETSAEAMARMGGLLLAIDRVALAIFVAELLLKFWAYRLSFFKNGWNNFDLAIVAIALVPAAGPLSVLRALRILRVLRLFSVIPSMRKVVQSLLMALPGMGSVAGVLLLIFYIFAVLGTEFFGEAFPDWFGTIGRTLYSLFQIMTLESWSMGIVRPVMEVYPWAWAFFVPFILFTTFMVLNLVIGIIVDSMQMIHEGEAHAERETIERRAHEERAAMARDLADIKREIRDLRAALAEGRE</sequence>